<accession>A0A381N8M3</accession>
<dbReference type="AlphaFoldDB" id="A0A381N8M3"/>
<proteinExistence type="predicted"/>
<gene>
    <name evidence="1" type="ORF">METZ01_LOCUS2902</name>
</gene>
<reference evidence="1" key="1">
    <citation type="submission" date="2018-05" db="EMBL/GenBank/DDBJ databases">
        <authorList>
            <person name="Lanie J.A."/>
            <person name="Ng W.-L."/>
            <person name="Kazmierczak K.M."/>
            <person name="Andrzejewski T.M."/>
            <person name="Davidsen T.M."/>
            <person name="Wayne K.J."/>
            <person name="Tettelin H."/>
            <person name="Glass J.I."/>
            <person name="Rusch D."/>
            <person name="Podicherti R."/>
            <person name="Tsui H.-C.T."/>
            <person name="Winkler M.E."/>
        </authorList>
    </citation>
    <scope>NUCLEOTIDE SEQUENCE</scope>
</reference>
<organism evidence="1">
    <name type="scientific">marine metagenome</name>
    <dbReference type="NCBI Taxonomy" id="408172"/>
    <lineage>
        <taxon>unclassified sequences</taxon>
        <taxon>metagenomes</taxon>
        <taxon>ecological metagenomes</taxon>
    </lineage>
</organism>
<sequence>MGVHLNRCSPFFFDGVGVGRFHLSVRRVRVNHHFLDVDLNVALLSVPVVDPAIGKCLLDPVWRHHQHTAGQQMRGRGGEGFLEVLLGQQVRSGVMYQHGVEDAVHADTPHVANMVFYSGV</sequence>
<dbReference type="EMBL" id="UINC01000150">
    <property type="protein sequence ID" value="SUZ50048.1"/>
    <property type="molecule type" value="Genomic_DNA"/>
</dbReference>
<protein>
    <submittedName>
        <fullName evidence="1">Uncharacterized protein</fullName>
    </submittedName>
</protein>
<evidence type="ECO:0000313" key="1">
    <source>
        <dbReference type="EMBL" id="SUZ50048.1"/>
    </source>
</evidence>
<name>A0A381N8M3_9ZZZZ</name>